<dbReference type="Pfam" id="PF00903">
    <property type="entry name" value="Glyoxalase"/>
    <property type="match status" value="1"/>
</dbReference>
<name>A0ABV6SDQ4_9SPHN</name>
<dbReference type="InterPro" id="IPR004360">
    <property type="entry name" value="Glyas_Fos-R_dOase_dom"/>
</dbReference>
<feature type="domain" description="VOC" evidence="1">
    <location>
        <begin position="5"/>
        <end position="131"/>
    </location>
</feature>
<reference evidence="2 3" key="1">
    <citation type="submission" date="2024-09" db="EMBL/GenBank/DDBJ databases">
        <authorList>
            <person name="Sun Q."/>
            <person name="Mori K."/>
        </authorList>
    </citation>
    <scope>NUCLEOTIDE SEQUENCE [LARGE SCALE GENOMIC DNA]</scope>
    <source>
        <strain evidence="2 3">CICC 11035S</strain>
    </source>
</reference>
<comment type="caution">
    <text evidence="2">The sequence shown here is derived from an EMBL/GenBank/DDBJ whole genome shotgun (WGS) entry which is preliminary data.</text>
</comment>
<evidence type="ECO:0000313" key="2">
    <source>
        <dbReference type="EMBL" id="MFC0687106.1"/>
    </source>
</evidence>
<dbReference type="SUPFAM" id="SSF54593">
    <property type="entry name" value="Glyoxalase/Bleomycin resistance protein/Dihydroxybiphenyl dioxygenase"/>
    <property type="match status" value="1"/>
</dbReference>
<dbReference type="Gene3D" id="3.10.180.10">
    <property type="entry name" value="2,3-Dihydroxybiphenyl 1,2-Dioxygenase, domain 1"/>
    <property type="match status" value="1"/>
</dbReference>
<gene>
    <name evidence="2" type="ORF">ACFFF8_21200</name>
</gene>
<dbReference type="InterPro" id="IPR037523">
    <property type="entry name" value="VOC_core"/>
</dbReference>
<sequence length="134" mass="14709">MAVSGIDHVNVLTDDLEATARFYEDVLGLSRSPNPTVAVHIAGYWMRDGEGNAVVHLVDRTTARGRYDAYRPGEPTNALHHFALRCAGYAQMRARIEALGLPHRVNEHPALGLAQIFLVDPNAVNIELNFHGAL</sequence>
<protein>
    <submittedName>
        <fullName evidence="2">VOC family protein</fullName>
    </submittedName>
</protein>
<dbReference type="RefSeq" id="WP_267221190.1">
    <property type="nucleotide sequence ID" value="NZ_JAPCWC010000009.1"/>
</dbReference>
<dbReference type="EMBL" id="JBHLTM010000081">
    <property type="protein sequence ID" value="MFC0687106.1"/>
    <property type="molecule type" value="Genomic_DNA"/>
</dbReference>
<dbReference type="InterPro" id="IPR029068">
    <property type="entry name" value="Glyas_Bleomycin-R_OHBP_Dase"/>
</dbReference>
<organism evidence="2 3">
    <name type="scientific">Novosphingobium clariflavum</name>
    <dbReference type="NCBI Taxonomy" id="2029884"/>
    <lineage>
        <taxon>Bacteria</taxon>
        <taxon>Pseudomonadati</taxon>
        <taxon>Pseudomonadota</taxon>
        <taxon>Alphaproteobacteria</taxon>
        <taxon>Sphingomonadales</taxon>
        <taxon>Sphingomonadaceae</taxon>
        <taxon>Novosphingobium</taxon>
    </lineage>
</organism>
<dbReference type="Proteomes" id="UP001589858">
    <property type="component" value="Unassembled WGS sequence"/>
</dbReference>
<evidence type="ECO:0000259" key="1">
    <source>
        <dbReference type="PROSITE" id="PS51819"/>
    </source>
</evidence>
<accession>A0ABV6SDQ4</accession>
<keyword evidence="3" id="KW-1185">Reference proteome</keyword>
<proteinExistence type="predicted"/>
<dbReference type="PROSITE" id="PS51819">
    <property type="entry name" value="VOC"/>
    <property type="match status" value="1"/>
</dbReference>
<evidence type="ECO:0000313" key="3">
    <source>
        <dbReference type="Proteomes" id="UP001589858"/>
    </source>
</evidence>